<evidence type="ECO:0000313" key="3">
    <source>
        <dbReference type="Proteomes" id="UP000011863"/>
    </source>
</evidence>
<feature type="region of interest" description="Disordered" evidence="1">
    <location>
        <begin position="154"/>
        <end position="186"/>
    </location>
</feature>
<keyword evidence="3" id="KW-1185">Reference proteome</keyword>
<accession>A0A6C7EAE7</accession>
<dbReference type="AlphaFoldDB" id="A0A6C7EAE7"/>
<evidence type="ECO:0000256" key="1">
    <source>
        <dbReference type="SAM" id="MobiDB-lite"/>
    </source>
</evidence>
<name>A0A6C7EAE7_ILUCY</name>
<reference evidence="2 3" key="1">
    <citation type="journal article" date="2013" name="Int. J. Syst. Evol. Microbiol.">
        <title>Ilumatobacter nonamiense sp. nov. and Ilumatobacter coccineum sp. nov., isolated from seashore sand.</title>
        <authorList>
            <person name="Matsumoto A."/>
            <person name="Kasai H."/>
            <person name="Matsuo Y."/>
            <person name="Shizuri Y."/>
            <person name="Ichikawa N."/>
            <person name="Fujita N."/>
            <person name="Omura S."/>
            <person name="Takahashi Y."/>
        </authorList>
    </citation>
    <scope>NUCLEOTIDE SEQUENCE [LARGE SCALE GENOMIC DNA]</scope>
    <source>
        <strain evidence="3">NBRC 103263 / KCTC 29153 / YM16-304</strain>
    </source>
</reference>
<gene>
    <name evidence="2" type="ORF">YM304_30460</name>
</gene>
<organism evidence="2 3">
    <name type="scientific">Ilumatobacter coccineus (strain NBRC 103263 / KCTC 29153 / YM16-304)</name>
    <dbReference type="NCBI Taxonomy" id="1313172"/>
    <lineage>
        <taxon>Bacteria</taxon>
        <taxon>Bacillati</taxon>
        <taxon>Actinomycetota</taxon>
        <taxon>Acidimicrobiia</taxon>
        <taxon>Acidimicrobiales</taxon>
        <taxon>Ilumatobacteraceae</taxon>
        <taxon>Ilumatobacter</taxon>
    </lineage>
</organism>
<feature type="compositionally biased region" description="Basic residues" evidence="1">
    <location>
        <begin position="174"/>
        <end position="186"/>
    </location>
</feature>
<evidence type="ECO:0000313" key="2">
    <source>
        <dbReference type="EMBL" id="BAN03360.1"/>
    </source>
</evidence>
<dbReference type="Proteomes" id="UP000011863">
    <property type="component" value="Chromosome"/>
</dbReference>
<dbReference type="EMBL" id="AP012057">
    <property type="protein sequence ID" value="BAN03360.1"/>
    <property type="molecule type" value="Genomic_DNA"/>
</dbReference>
<dbReference type="RefSeq" id="WP_015442607.1">
    <property type="nucleotide sequence ID" value="NC_020520.1"/>
</dbReference>
<proteinExistence type="predicted"/>
<protein>
    <submittedName>
        <fullName evidence="2">Uncharacterized protein</fullName>
    </submittedName>
</protein>
<dbReference type="KEGG" id="aym:YM304_30460"/>
<sequence length="186" mass="20550">MTRRNVSLGRKNTAIINGEVDLSTWALDELIRGRQRDKNGNWGGRDPVVYPANIYHELKARLFVEADRALAEHVLPAIHELARIARGDGEPAKPGQVQACEMILRYSIGAASAAHVLERITEAGEPAAWEAAITAGIVALPDETGVIDTTARTIPRQPGEREWWHDDEPEQTPKKKTPVKPKRAKS</sequence>